<gene>
    <name evidence="1" type="ORF">ALO35_00383</name>
</gene>
<accession>A0A0P9U9P6</accession>
<evidence type="ECO:0000313" key="2">
    <source>
        <dbReference type="Proteomes" id="UP000050265"/>
    </source>
</evidence>
<name>A0A0P9U9P6_PSEAV</name>
<sequence>MSGAPPTTLNASRPILPDIFCTWSVLLARMRRRKSASGSSACVRQSMAFVACSGN</sequence>
<proteinExistence type="predicted"/>
<dbReference type="Proteomes" id="UP000050265">
    <property type="component" value="Unassembled WGS sequence"/>
</dbReference>
<reference evidence="1 2" key="1">
    <citation type="submission" date="2015-09" db="EMBL/GenBank/DDBJ databases">
        <title>Genome announcement of multiple Pseudomonas syringae strains.</title>
        <authorList>
            <person name="Thakur S."/>
            <person name="Wang P.W."/>
            <person name="Gong Y."/>
            <person name="Weir B.S."/>
            <person name="Guttman D.S."/>
        </authorList>
    </citation>
    <scope>NUCLEOTIDE SEQUENCE [LARGE SCALE GENOMIC DNA]</scope>
    <source>
        <strain evidence="1 2">ICMP3507</strain>
    </source>
</reference>
<organism evidence="1 2">
    <name type="scientific">Pseudomonas amygdali pv. lachrymans</name>
    <name type="common">Pseudomonas syringae pv. lachrymans</name>
    <dbReference type="NCBI Taxonomy" id="53707"/>
    <lineage>
        <taxon>Bacteria</taxon>
        <taxon>Pseudomonadati</taxon>
        <taxon>Pseudomonadota</taxon>
        <taxon>Gammaproteobacteria</taxon>
        <taxon>Pseudomonadales</taxon>
        <taxon>Pseudomonadaceae</taxon>
        <taxon>Pseudomonas</taxon>
        <taxon>Pseudomonas amygdali</taxon>
    </lineage>
</organism>
<dbReference type="AlphaFoldDB" id="A0A0P9U9P6"/>
<protein>
    <submittedName>
        <fullName evidence="1">Uncharacterized protein</fullName>
    </submittedName>
</protein>
<evidence type="ECO:0000313" key="1">
    <source>
        <dbReference type="EMBL" id="KPX67563.1"/>
    </source>
</evidence>
<comment type="caution">
    <text evidence="1">The sequence shown here is derived from an EMBL/GenBank/DDBJ whole genome shotgun (WGS) entry which is preliminary data.</text>
</comment>
<dbReference type="EMBL" id="LJQP01000259">
    <property type="protein sequence ID" value="KPX67563.1"/>
    <property type="molecule type" value="Genomic_DNA"/>
</dbReference>